<proteinExistence type="predicted"/>
<sequence>MFVLKNELEKRYPELLDINKEFIKNGNNDFLILENREFKNQKQMTFDIGPGIPWDKNIYNPFPKLKLTNIEIADCTFSNCKVISLFAIRSGVSVKNLLLDNVKCSDVLTISTGALLDNLVIKGKAGLWIKPDSYAKTEFEKIEYNRHISNWISNEQEKIDCMLNILELDSDDVEILGIPIHKIAYNPERYLPIYSEWNDIIDWNSSRVSPLLKICIKRLKTFDVPYGLISIPSKKHKHYFQEMEGFNYLKEVGLIE</sequence>
<organism evidence="1 2">
    <name type="scientific">Flavobacterium ginsengiterrae</name>
    <dbReference type="NCBI Taxonomy" id="871695"/>
    <lineage>
        <taxon>Bacteria</taxon>
        <taxon>Pseudomonadati</taxon>
        <taxon>Bacteroidota</taxon>
        <taxon>Flavobacteriia</taxon>
        <taxon>Flavobacteriales</taxon>
        <taxon>Flavobacteriaceae</taxon>
        <taxon>Flavobacterium</taxon>
    </lineage>
</organism>
<dbReference type="EMBL" id="BAABDU010000003">
    <property type="protein sequence ID" value="GAA3767175.1"/>
    <property type="molecule type" value="Genomic_DNA"/>
</dbReference>
<gene>
    <name evidence="1" type="ORF">GCM10022423_19950</name>
</gene>
<reference evidence="2" key="1">
    <citation type="journal article" date="2019" name="Int. J. Syst. Evol. Microbiol.">
        <title>The Global Catalogue of Microorganisms (GCM) 10K type strain sequencing project: providing services to taxonomists for standard genome sequencing and annotation.</title>
        <authorList>
            <consortium name="The Broad Institute Genomics Platform"/>
            <consortium name="The Broad Institute Genome Sequencing Center for Infectious Disease"/>
            <person name="Wu L."/>
            <person name="Ma J."/>
        </authorList>
    </citation>
    <scope>NUCLEOTIDE SEQUENCE [LARGE SCALE GENOMIC DNA]</scope>
    <source>
        <strain evidence="2">JCM 17337</strain>
    </source>
</reference>
<protein>
    <submittedName>
        <fullName evidence="1">Uncharacterized protein</fullName>
    </submittedName>
</protein>
<evidence type="ECO:0000313" key="1">
    <source>
        <dbReference type="EMBL" id="GAA3767175.1"/>
    </source>
</evidence>
<evidence type="ECO:0000313" key="2">
    <source>
        <dbReference type="Proteomes" id="UP001500748"/>
    </source>
</evidence>
<accession>A0ABP7GKF3</accession>
<comment type="caution">
    <text evidence="1">The sequence shown here is derived from an EMBL/GenBank/DDBJ whole genome shotgun (WGS) entry which is preliminary data.</text>
</comment>
<keyword evidence="2" id="KW-1185">Reference proteome</keyword>
<dbReference type="Proteomes" id="UP001500748">
    <property type="component" value="Unassembled WGS sequence"/>
</dbReference>
<dbReference type="RefSeq" id="WP_345143680.1">
    <property type="nucleotide sequence ID" value="NZ_BAABDU010000003.1"/>
</dbReference>
<name>A0ABP7GKF3_9FLAO</name>